<feature type="domain" description="Calpain catalytic" evidence="6">
    <location>
        <begin position="394"/>
        <end position="609"/>
    </location>
</feature>
<dbReference type="PROSITE" id="PS50203">
    <property type="entry name" value="CALPAIN_CAT"/>
    <property type="match status" value="1"/>
</dbReference>
<accession>A0A919R4D2</accession>
<dbReference type="Pfam" id="PF00648">
    <property type="entry name" value="Peptidase_C2"/>
    <property type="match status" value="1"/>
</dbReference>
<evidence type="ECO:0000256" key="1">
    <source>
        <dbReference type="ARBA" id="ARBA00007623"/>
    </source>
</evidence>
<dbReference type="InterPro" id="IPR038765">
    <property type="entry name" value="Papain-like_cys_pep_sf"/>
</dbReference>
<gene>
    <name evidence="7" type="ORF">Sru01_44460</name>
</gene>
<evidence type="ECO:0000256" key="5">
    <source>
        <dbReference type="PROSITE-ProRule" id="PRU00239"/>
    </source>
</evidence>
<dbReference type="EMBL" id="BOOU01000058">
    <property type="protein sequence ID" value="GII79464.1"/>
    <property type="molecule type" value="Genomic_DNA"/>
</dbReference>
<dbReference type="InterPro" id="IPR022684">
    <property type="entry name" value="Calpain_cysteine_protease"/>
</dbReference>
<dbReference type="InterPro" id="IPR001300">
    <property type="entry name" value="Peptidase_C2_calpain_cat"/>
</dbReference>
<evidence type="ECO:0000259" key="6">
    <source>
        <dbReference type="PROSITE" id="PS50203"/>
    </source>
</evidence>
<dbReference type="PANTHER" id="PTHR10183">
    <property type="entry name" value="CALPAIN"/>
    <property type="match status" value="1"/>
</dbReference>
<dbReference type="RefSeq" id="WP_203989462.1">
    <property type="nucleotide sequence ID" value="NZ_BOOU01000058.1"/>
</dbReference>
<protein>
    <recommendedName>
        <fullName evidence="6">Calpain catalytic domain-containing protein</fullName>
    </recommendedName>
</protein>
<feature type="active site" evidence="5">
    <location>
        <position position="571"/>
    </location>
</feature>
<comment type="caution">
    <text evidence="7">The sequence shown here is derived from an EMBL/GenBank/DDBJ whole genome shotgun (WGS) entry which is preliminary data.</text>
</comment>
<proteinExistence type="inferred from homology"/>
<sequence length="609" mass="65634">MAPREDDGGGDFAGIDPVLMRSMIKDLEGAKGLVEEHVPGLKDAFSRVGLSTKPIGTLAGVAGWIGGELGMLNRRQRMAEQLSKENDQFGFTGAMVQTEWEGFFKSPAEAEAKAKELAGTYQEPEGFPDDAWEQIRKYQSDPDFARALLKQLGPEKAAFLVNRARGENDDGARLAAFSTVMAVASHQGVIDDAWLGKFAKGTDGMPDLSGLAAVIQHGTWNKDTLVAIGNRGLRGTLGGDTELAASFLDGLARNPMAANQVYAENFDMINRMISGDLPGWLGDDAGRGDPLGRFVTAATVEAREVGERMRPPGDLTWCNPADPLISRVLGQTQNKEPLTSEFDGVRQALAGLAGLAGQVPVPDPRLDVEDAGRFEYGMPGTLPDPSMPLYQLGVSQGQLGDCYFLAAVAGRLRQDPNFLTKRMTRNADGTYTVTFFRDGAPVPVTVTAAVPMWKGTQQDAFVSPPLLAIYEKAYAQFKGLSSFEEIEGGFVVDPWPDIDGKKVGELDDLSYANLKKLSDAKVPMTVSTPADGIFDDDHRTGPGAQLVTKHVYSVEDVFIDKNGVETVRLVNPWGAGASAPHQVDVPLSWIKDGTGTWARNWQVEIAAEE</sequence>
<evidence type="ECO:0000256" key="2">
    <source>
        <dbReference type="ARBA" id="ARBA00022670"/>
    </source>
</evidence>
<dbReference type="GO" id="GO:0006508">
    <property type="term" value="P:proteolysis"/>
    <property type="evidence" value="ECO:0007669"/>
    <property type="project" value="UniProtKB-KW"/>
</dbReference>
<keyword evidence="4 5" id="KW-0788">Thiol protease</keyword>
<dbReference type="GO" id="GO:0004198">
    <property type="term" value="F:calcium-dependent cysteine-type endopeptidase activity"/>
    <property type="evidence" value="ECO:0007669"/>
    <property type="project" value="InterPro"/>
</dbReference>
<organism evidence="7 8">
    <name type="scientific">Sphaerisporangium rufum</name>
    <dbReference type="NCBI Taxonomy" id="1381558"/>
    <lineage>
        <taxon>Bacteria</taxon>
        <taxon>Bacillati</taxon>
        <taxon>Actinomycetota</taxon>
        <taxon>Actinomycetes</taxon>
        <taxon>Streptosporangiales</taxon>
        <taxon>Streptosporangiaceae</taxon>
        <taxon>Sphaerisporangium</taxon>
    </lineage>
</organism>
<evidence type="ECO:0000256" key="3">
    <source>
        <dbReference type="ARBA" id="ARBA00022801"/>
    </source>
</evidence>
<evidence type="ECO:0000313" key="8">
    <source>
        <dbReference type="Proteomes" id="UP000655287"/>
    </source>
</evidence>
<evidence type="ECO:0000256" key="4">
    <source>
        <dbReference type="ARBA" id="ARBA00022807"/>
    </source>
</evidence>
<comment type="similarity">
    <text evidence="1">Belongs to the peptidase C2 family.</text>
</comment>
<dbReference type="Proteomes" id="UP000655287">
    <property type="component" value="Unassembled WGS sequence"/>
</dbReference>
<name>A0A919R4D2_9ACTN</name>
<keyword evidence="3 5" id="KW-0378">Hydrolase</keyword>
<dbReference type="PANTHER" id="PTHR10183:SF379">
    <property type="entry name" value="CALPAIN-5"/>
    <property type="match status" value="1"/>
</dbReference>
<evidence type="ECO:0000313" key="7">
    <source>
        <dbReference type="EMBL" id="GII79464.1"/>
    </source>
</evidence>
<keyword evidence="8" id="KW-1185">Reference proteome</keyword>
<dbReference type="SUPFAM" id="SSF54001">
    <property type="entry name" value="Cysteine proteinases"/>
    <property type="match status" value="1"/>
</dbReference>
<keyword evidence="2 5" id="KW-0645">Protease</keyword>
<feature type="active site" evidence="5">
    <location>
        <position position="402"/>
    </location>
</feature>
<reference evidence="7" key="1">
    <citation type="submission" date="2021-01" db="EMBL/GenBank/DDBJ databases">
        <title>Whole genome shotgun sequence of Sphaerisporangium rufum NBRC 109079.</title>
        <authorList>
            <person name="Komaki H."/>
            <person name="Tamura T."/>
        </authorList>
    </citation>
    <scope>NUCLEOTIDE SEQUENCE</scope>
    <source>
        <strain evidence="7">NBRC 109079</strain>
    </source>
</reference>
<dbReference type="AlphaFoldDB" id="A0A919R4D2"/>
<dbReference type="Gene3D" id="3.90.70.10">
    <property type="entry name" value="Cysteine proteinases"/>
    <property type="match status" value="1"/>
</dbReference>
<feature type="active site" evidence="5">
    <location>
        <position position="550"/>
    </location>
</feature>